<reference evidence="3" key="1">
    <citation type="submission" date="2023-08" db="EMBL/GenBank/DDBJ databases">
        <authorList>
            <person name="Chen Y."/>
            <person name="Shah S."/>
            <person name="Dougan E. K."/>
            <person name="Thang M."/>
            <person name="Chan C."/>
        </authorList>
    </citation>
    <scope>NUCLEOTIDE SEQUENCE</scope>
</reference>
<proteinExistence type="predicted"/>
<dbReference type="Gene3D" id="2.60.60.30">
    <property type="entry name" value="sav2460 like domains"/>
    <property type="match status" value="2"/>
</dbReference>
<feature type="region of interest" description="Disordered" evidence="1">
    <location>
        <begin position="509"/>
        <end position="557"/>
    </location>
</feature>
<evidence type="ECO:0000313" key="3">
    <source>
        <dbReference type="EMBL" id="CAJ1407308.1"/>
    </source>
</evidence>
<organism evidence="3 4">
    <name type="scientific">Effrenium voratum</name>
    <dbReference type="NCBI Taxonomy" id="2562239"/>
    <lineage>
        <taxon>Eukaryota</taxon>
        <taxon>Sar</taxon>
        <taxon>Alveolata</taxon>
        <taxon>Dinophyceae</taxon>
        <taxon>Suessiales</taxon>
        <taxon>Symbiodiniaceae</taxon>
        <taxon>Effrenium</taxon>
    </lineage>
</organism>
<dbReference type="Gene3D" id="3.80.10.10">
    <property type="entry name" value="Ribonuclease Inhibitor"/>
    <property type="match status" value="2"/>
</dbReference>
<evidence type="ECO:0000256" key="1">
    <source>
        <dbReference type="SAM" id="MobiDB-lite"/>
    </source>
</evidence>
<dbReference type="Proteomes" id="UP001178507">
    <property type="component" value="Unassembled WGS sequence"/>
</dbReference>
<dbReference type="SMART" id="SM00368">
    <property type="entry name" value="LRR_RI"/>
    <property type="match status" value="5"/>
</dbReference>
<dbReference type="AlphaFoldDB" id="A0AA36JLQ5"/>
<dbReference type="PANTHER" id="PTHR32097:SF17">
    <property type="entry name" value="CAMP-BINDING PROTEIN 1-RELATED"/>
    <property type="match status" value="1"/>
</dbReference>
<protein>
    <recommendedName>
        <fullName evidence="2">TerD domain-containing protein</fullName>
    </recommendedName>
</protein>
<evidence type="ECO:0000313" key="4">
    <source>
        <dbReference type="Proteomes" id="UP001178507"/>
    </source>
</evidence>
<feature type="region of interest" description="Disordered" evidence="1">
    <location>
        <begin position="1035"/>
        <end position="1062"/>
    </location>
</feature>
<feature type="region of interest" description="Disordered" evidence="1">
    <location>
        <begin position="981"/>
        <end position="1017"/>
    </location>
</feature>
<feature type="compositionally biased region" description="Basic and acidic residues" evidence="1">
    <location>
        <begin position="513"/>
        <end position="525"/>
    </location>
</feature>
<dbReference type="PANTHER" id="PTHR32097">
    <property type="entry name" value="CAMP-BINDING PROTEIN 1-RELATED"/>
    <property type="match status" value="1"/>
</dbReference>
<feature type="non-terminal residue" evidence="3">
    <location>
        <position position="1"/>
    </location>
</feature>
<sequence>MGRKKPLTEEEFLALVAQRLADGGGHLQLRGLLLTQVQHCLPLASWGQLHAVNLSECGLSAAVLPQLRELNLQDLQLNGNQLGPAPELEIFATWGALRRLGMGACGLRRGAAALAPALAWLRGLQLRKNDIPAEECDILTSAACASASLEEMSLAANSALPQTLRRLEEALAKNLFRNSLDAGICDLRNRNLTEAAVRSVAAMPDALLTLDLRGNALSEESLELLKTALAQKPELELLFTGEGPRCRRLRGRSALNALRRAARLCPGASCRVANQRGLGDEGVAELAEQLGDFPLASLGLAHNELGPSGAASLAQALPRLRNLKELLLYSNRLGFTGATAICDALAGSSLVALDLGSNGLGAVPRLERLPKLRELHLDYNGLGPESADALHRVVEDLPDLRSLWLQGNSGLADISLSGRPALDPQEEYEPATNLQFSLPPAPEPFAERCAHLAAAAYLEHCGHHAVAARGQVVLAAILASDTRGFQLPAQWISWETITDFRDPRNLSARTSKKLSEGDDGSKSSDVKSFADGNSDVSIGNSSPEKTKTKAKKPKERNNDMFVQETGFKGKPIAMTGRRYGVAITWDPVDFSKPVDLDLQAIIIDRRGYIVDAVYYNNLVALNGAVSHSGDEVTGQASDFDEMVWAVFAKLPDQVKMLLFVVAACGDSALRDAANATVHVVQEFHGHTVLRFPCEKSRADVDVIVMMEKDNDGKWWLYQVEEPAEHGEHFLDILEPTVGDIIRRRIDNAPKLQRVTFQMKKGAAVDLPKNALKRLNFSVMATIKAKVRKEIDLDISAVFADKEGNSLGACWHNNLEMWGFQHSGDRDSDEDINVDLMQVPLKVHQVYIIVDLVAPNYKEVSFKDITYASCMASDQNCKTLASFTLESEKDDCNNLPGLILCKLVRNSSKRWELEAVGTFVPGPSWKEACPMILQMNTSAKQQTEAQTLTAAAAEAATRRRSRLEYRGSLPAVAQGGAALFAEPGDAEQGSPGALAEPEVGSPITRTMSSRQDSEPPSMATMSMTMESGVPVPKDMAARRRQRPKTNGMMASWEEAPAHKSGEFPDSALASFLRARSGSTYCE</sequence>
<comment type="caution">
    <text evidence="3">The sequence shown here is derived from an EMBL/GenBank/DDBJ whole genome shotgun (WGS) entry which is preliminary data.</text>
</comment>
<evidence type="ECO:0000259" key="2">
    <source>
        <dbReference type="Pfam" id="PF02342"/>
    </source>
</evidence>
<dbReference type="InterPro" id="IPR001611">
    <property type="entry name" value="Leu-rich_rpt"/>
</dbReference>
<name>A0AA36JLQ5_9DINO</name>
<dbReference type="Pfam" id="PF13516">
    <property type="entry name" value="LRR_6"/>
    <property type="match status" value="1"/>
</dbReference>
<dbReference type="Pfam" id="PF02342">
    <property type="entry name" value="TerD"/>
    <property type="match status" value="2"/>
</dbReference>
<keyword evidence="4" id="KW-1185">Reference proteome</keyword>
<dbReference type="InterPro" id="IPR051324">
    <property type="entry name" value="Stress/Tellurium_Resist"/>
</dbReference>
<dbReference type="EMBL" id="CAUJNA010003667">
    <property type="protein sequence ID" value="CAJ1407308.1"/>
    <property type="molecule type" value="Genomic_DNA"/>
</dbReference>
<accession>A0AA36JLQ5</accession>
<gene>
    <name evidence="3" type="ORF">EVOR1521_LOCUS29040</name>
</gene>
<feature type="domain" description="TerD" evidence="2">
    <location>
        <begin position="579"/>
        <end position="714"/>
    </location>
</feature>
<dbReference type="InterPro" id="IPR003325">
    <property type="entry name" value="TerD"/>
</dbReference>
<dbReference type="InterPro" id="IPR032675">
    <property type="entry name" value="LRR_dom_sf"/>
</dbReference>
<feature type="domain" description="TerD" evidence="2">
    <location>
        <begin position="756"/>
        <end position="917"/>
    </location>
</feature>
<dbReference type="CDD" id="cd06974">
    <property type="entry name" value="TerD_like"/>
    <property type="match status" value="1"/>
</dbReference>
<dbReference type="SUPFAM" id="SSF52047">
    <property type="entry name" value="RNI-like"/>
    <property type="match status" value="1"/>
</dbReference>